<dbReference type="InterPro" id="IPR005000">
    <property type="entry name" value="Aldolase/citrate-lyase_domain"/>
</dbReference>
<evidence type="ECO:0000259" key="4">
    <source>
        <dbReference type="Pfam" id="PF03328"/>
    </source>
</evidence>
<dbReference type="PANTHER" id="PTHR30502:SF0">
    <property type="entry name" value="PHOSPHOENOLPYRUVATE CARBOXYLASE FAMILY PROTEIN"/>
    <property type="match status" value="1"/>
</dbReference>
<accession>A0ABR7N8N5</accession>
<evidence type="ECO:0000313" key="5">
    <source>
        <dbReference type="EMBL" id="MBC8572761.1"/>
    </source>
</evidence>
<comment type="similarity">
    <text evidence="1">Belongs to the HpcH/HpaI aldolase family.</text>
</comment>
<organism evidence="5 6">
    <name type="scientific">Jingyaoa shaoxingensis</name>
    <dbReference type="NCBI Taxonomy" id="2763671"/>
    <lineage>
        <taxon>Bacteria</taxon>
        <taxon>Bacillati</taxon>
        <taxon>Bacillota</taxon>
        <taxon>Clostridia</taxon>
        <taxon>Lachnospirales</taxon>
        <taxon>Lachnospiraceae</taxon>
        <taxon>Jingyaoa</taxon>
    </lineage>
</organism>
<dbReference type="Proteomes" id="UP000657421">
    <property type="component" value="Unassembled WGS sequence"/>
</dbReference>
<keyword evidence="6" id="KW-1185">Reference proteome</keyword>
<evidence type="ECO:0000256" key="1">
    <source>
        <dbReference type="ARBA" id="ARBA00005568"/>
    </source>
</evidence>
<gene>
    <name evidence="5" type="ORF">H8716_06630</name>
</gene>
<name>A0ABR7N8N5_9FIRM</name>
<dbReference type="SUPFAM" id="SSF51621">
    <property type="entry name" value="Phosphoenolpyruvate/pyruvate domain"/>
    <property type="match status" value="1"/>
</dbReference>
<dbReference type="Pfam" id="PF03328">
    <property type="entry name" value="HpcH_HpaI"/>
    <property type="match status" value="1"/>
</dbReference>
<dbReference type="InterPro" id="IPR015813">
    <property type="entry name" value="Pyrv/PenolPyrv_kinase-like_dom"/>
</dbReference>
<protein>
    <recommendedName>
        <fullName evidence="4">HpcH/HpaI aldolase/citrate lyase domain-containing protein</fullName>
    </recommendedName>
</protein>
<evidence type="ECO:0000256" key="2">
    <source>
        <dbReference type="ARBA" id="ARBA00022723"/>
    </source>
</evidence>
<dbReference type="Gene3D" id="3.20.20.60">
    <property type="entry name" value="Phosphoenolpyruvate-binding domains"/>
    <property type="match status" value="1"/>
</dbReference>
<evidence type="ECO:0000256" key="3">
    <source>
        <dbReference type="ARBA" id="ARBA00023239"/>
    </source>
</evidence>
<dbReference type="InterPro" id="IPR040442">
    <property type="entry name" value="Pyrv_kinase-like_dom_sf"/>
</dbReference>
<reference evidence="5 6" key="1">
    <citation type="submission" date="2020-08" db="EMBL/GenBank/DDBJ databases">
        <title>Genome public.</title>
        <authorList>
            <person name="Liu C."/>
            <person name="Sun Q."/>
        </authorList>
    </citation>
    <scope>NUCLEOTIDE SEQUENCE [LARGE SCALE GENOMIC DNA]</scope>
    <source>
        <strain evidence="5 6">NSJ-46</strain>
    </source>
</reference>
<sequence length="260" mass="29101">MYQIGRLNKLFHEKKLVVGTHIRSQDPCITELLAAVGFDVVWIENEHSNLDKYQTTLHIMAAQAEGAAAIVRLPWNDPVLAKPILELGPDGVVFPMINSEEEARKAVASCIYPPKGMRGMGPIRSNHYGLVSNEEYISNSDSQVFKIMQIEHKKGVENIRKILKVEGVDGIVVGQFDLSASLGILPDVYNPKNLECIRTVFEACKESGVVCGISSEPKEESIRMWMDMGADFIFLCYEYDWIRMAAGEALKIARKLGEER</sequence>
<evidence type="ECO:0000313" key="6">
    <source>
        <dbReference type="Proteomes" id="UP000657421"/>
    </source>
</evidence>
<keyword evidence="2" id="KW-0479">Metal-binding</keyword>
<dbReference type="PANTHER" id="PTHR30502">
    <property type="entry name" value="2-KETO-3-DEOXY-L-RHAMNONATE ALDOLASE"/>
    <property type="match status" value="1"/>
</dbReference>
<dbReference type="EMBL" id="JACRSZ010000005">
    <property type="protein sequence ID" value="MBC8572761.1"/>
    <property type="molecule type" value="Genomic_DNA"/>
</dbReference>
<feature type="domain" description="HpcH/HpaI aldolase/citrate lyase" evidence="4">
    <location>
        <begin position="21"/>
        <end position="210"/>
    </location>
</feature>
<comment type="caution">
    <text evidence="5">The sequence shown here is derived from an EMBL/GenBank/DDBJ whole genome shotgun (WGS) entry which is preliminary data.</text>
</comment>
<proteinExistence type="inferred from homology"/>
<keyword evidence="3" id="KW-0456">Lyase</keyword>
<dbReference type="RefSeq" id="WP_249307790.1">
    <property type="nucleotide sequence ID" value="NZ_JACRSZ010000005.1"/>
</dbReference>
<dbReference type="InterPro" id="IPR050251">
    <property type="entry name" value="HpcH-HpaI_aldolase"/>
</dbReference>